<dbReference type="EMBL" id="LODT01000035">
    <property type="protein sequence ID" value="KYQ91263.1"/>
    <property type="molecule type" value="Genomic_DNA"/>
</dbReference>
<feature type="compositionally biased region" description="Low complexity" evidence="1">
    <location>
        <begin position="37"/>
        <end position="51"/>
    </location>
</feature>
<feature type="region of interest" description="Disordered" evidence="1">
    <location>
        <begin position="29"/>
        <end position="54"/>
    </location>
</feature>
<comment type="caution">
    <text evidence="2">The sequence shown here is derived from an EMBL/GenBank/DDBJ whole genome shotgun (WGS) entry which is preliminary data.</text>
</comment>
<organism evidence="2 3">
    <name type="scientific">Tieghemostelium lacteum</name>
    <name type="common">Slime mold</name>
    <name type="synonym">Dictyostelium lacteum</name>
    <dbReference type="NCBI Taxonomy" id="361077"/>
    <lineage>
        <taxon>Eukaryota</taxon>
        <taxon>Amoebozoa</taxon>
        <taxon>Evosea</taxon>
        <taxon>Eumycetozoa</taxon>
        <taxon>Dictyostelia</taxon>
        <taxon>Dictyosteliales</taxon>
        <taxon>Raperosteliaceae</taxon>
        <taxon>Tieghemostelium</taxon>
    </lineage>
</organism>
<dbReference type="Proteomes" id="UP000076078">
    <property type="component" value="Unassembled WGS sequence"/>
</dbReference>
<dbReference type="AlphaFoldDB" id="A0A151ZBD4"/>
<name>A0A151ZBD4_TIELA</name>
<dbReference type="OMA" id="GETHISY"/>
<dbReference type="InParanoid" id="A0A151ZBD4"/>
<evidence type="ECO:0000313" key="3">
    <source>
        <dbReference type="Proteomes" id="UP000076078"/>
    </source>
</evidence>
<dbReference type="FunCoup" id="A0A151ZBD4">
    <property type="interactions" value="372"/>
</dbReference>
<proteinExistence type="predicted"/>
<gene>
    <name evidence="2" type="ORF">DLAC_08197</name>
</gene>
<accession>A0A151ZBD4</accession>
<keyword evidence="3" id="KW-1185">Reference proteome</keyword>
<dbReference type="OrthoDB" id="19645at2759"/>
<evidence type="ECO:0000313" key="2">
    <source>
        <dbReference type="EMBL" id="KYQ91263.1"/>
    </source>
</evidence>
<protein>
    <submittedName>
        <fullName evidence="2">Uncharacterized protein</fullName>
    </submittedName>
</protein>
<sequence>MFFRAITQYTRTYKRVPLIKFPDRTLKGNSHTAPINTSTVASPSSATSSSSKNKVYTDISNVPKRLAMRLDEIDIVTMGGAI</sequence>
<reference evidence="2 3" key="1">
    <citation type="submission" date="2015-12" db="EMBL/GenBank/DDBJ databases">
        <title>Dictyostelia acquired genes for synthesis and detection of signals that induce cell-type specialization by lateral gene transfer from prokaryotes.</title>
        <authorList>
            <person name="Gloeckner G."/>
            <person name="Schaap P."/>
        </authorList>
    </citation>
    <scope>NUCLEOTIDE SEQUENCE [LARGE SCALE GENOMIC DNA]</scope>
    <source>
        <strain evidence="2 3">TK</strain>
    </source>
</reference>
<evidence type="ECO:0000256" key="1">
    <source>
        <dbReference type="SAM" id="MobiDB-lite"/>
    </source>
</evidence>